<evidence type="ECO:0000313" key="2">
    <source>
        <dbReference type="Proteomes" id="UP001056120"/>
    </source>
</evidence>
<protein>
    <submittedName>
        <fullName evidence="1">Uncharacterized protein</fullName>
    </submittedName>
</protein>
<organism evidence="1 2">
    <name type="scientific">Smallanthus sonchifolius</name>
    <dbReference type="NCBI Taxonomy" id="185202"/>
    <lineage>
        <taxon>Eukaryota</taxon>
        <taxon>Viridiplantae</taxon>
        <taxon>Streptophyta</taxon>
        <taxon>Embryophyta</taxon>
        <taxon>Tracheophyta</taxon>
        <taxon>Spermatophyta</taxon>
        <taxon>Magnoliopsida</taxon>
        <taxon>eudicotyledons</taxon>
        <taxon>Gunneridae</taxon>
        <taxon>Pentapetalae</taxon>
        <taxon>asterids</taxon>
        <taxon>campanulids</taxon>
        <taxon>Asterales</taxon>
        <taxon>Asteraceae</taxon>
        <taxon>Asteroideae</taxon>
        <taxon>Heliantheae alliance</taxon>
        <taxon>Millerieae</taxon>
        <taxon>Smallanthus</taxon>
    </lineage>
</organism>
<name>A0ACB9E795_9ASTR</name>
<evidence type="ECO:0000313" key="1">
    <source>
        <dbReference type="EMBL" id="KAI3754468.1"/>
    </source>
</evidence>
<comment type="caution">
    <text evidence="1">The sequence shown here is derived from an EMBL/GenBank/DDBJ whole genome shotgun (WGS) entry which is preliminary data.</text>
</comment>
<keyword evidence="2" id="KW-1185">Reference proteome</keyword>
<accession>A0ACB9E795</accession>
<sequence length="161" mass="18885">MKRAILRKQYDLASTLLDKYPEFAMKNDQILMAIAKTFPTDLGFIESFIYPSLKNVCQKIVVRGSLLLHFDVLHKCLEDILWVVRSCKNKYCMILLVPIAIFYPIYELICLLILVLRFPFSVLYCLLWKVLAIIDWHLHLYLVARQVQHCNYNESSNGGRK</sequence>
<dbReference type="Proteomes" id="UP001056120">
    <property type="component" value="Linkage Group LG18"/>
</dbReference>
<gene>
    <name evidence="1" type="ORF">L1987_54252</name>
</gene>
<reference evidence="2" key="1">
    <citation type="journal article" date="2022" name="Mol. Ecol. Resour.">
        <title>The genomes of chicory, endive, great burdock and yacon provide insights into Asteraceae palaeo-polyploidization history and plant inulin production.</title>
        <authorList>
            <person name="Fan W."/>
            <person name="Wang S."/>
            <person name="Wang H."/>
            <person name="Wang A."/>
            <person name="Jiang F."/>
            <person name="Liu H."/>
            <person name="Zhao H."/>
            <person name="Xu D."/>
            <person name="Zhang Y."/>
        </authorList>
    </citation>
    <scope>NUCLEOTIDE SEQUENCE [LARGE SCALE GENOMIC DNA]</scope>
    <source>
        <strain evidence="2">cv. Yunnan</strain>
    </source>
</reference>
<dbReference type="EMBL" id="CM042035">
    <property type="protein sequence ID" value="KAI3754468.1"/>
    <property type="molecule type" value="Genomic_DNA"/>
</dbReference>
<reference evidence="1 2" key="2">
    <citation type="journal article" date="2022" name="Mol. Ecol. Resour.">
        <title>The genomes of chicory, endive, great burdock and yacon provide insights into Asteraceae paleo-polyploidization history and plant inulin production.</title>
        <authorList>
            <person name="Fan W."/>
            <person name="Wang S."/>
            <person name="Wang H."/>
            <person name="Wang A."/>
            <person name="Jiang F."/>
            <person name="Liu H."/>
            <person name="Zhao H."/>
            <person name="Xu D."/>
            <person name="Zhang Y."/>
        </authorList>
    </citation>
    <scope>NUCLEOTIDE SEQUENCE [LARGE SCALE GENOMIC DNA]</scope>
    <source>
        <strain evidence="2">cv. Yunnan</strain>
        <tissue evidence="1">Leaves</tissue>
    </source>
</reference>
<proteinExistence type="predicted"/>